<dbReference type="GO" id="GO:0016791">
    <property type="term" value="F:phosphatase activity"/>
    <property type="evidence" value="ECO:0007669"/>
    <property type="project" value="InterPro"/>
</dbReference>
<dbReference type="EC" id="3.1.3.41" evidence="6"/>
<gene>
    <name evidence="6" type="ORF">BpHYR1_026101</name>
</gene>
<accession>A0A3M7T777</accession>
<keyword evidence="5" id="KW-0479">Metal-binding</keyword>
<dbReference type="OrthoDB" id="413953at2759"/>
<feature type="binding site" evidence="4">
    <location>
        <position position="221"/>
    </location>
    <ligand>
        <name>substrate</name>
    </ligand>
</feature>
<sequence>MNNVPQAFSEQTFQNFLNSCENFLFDCDGVVWNWPSEIPGSVEFINRVKQMGKKCFFVTNNSTRTRETFSQQLKDFGVKDITKDEILSTAWVLAEYLKSQNFNGKVYLVGNPAMVQELDRLNIKHNGLEEHKDYVFNSTNYNEIELDPTIKCVSVGIDYEFTFQKMIYASSYLKRNDCIFVATNDDSSLPVPIPNIAIPDAGPILSSIEKTTGKKALVIGKPRSTMWEILCKVHGLDATKTCMIGDRLDTDILFAFNAGIEKSVLVLSGITKESDMQNQDRKKLPMFYADSLGDLLKFI</sequence>
<dbReference type="AlphaFoldDB" id="A0A3M7T777"/>
<feature type="active site" description="Nucleophile" evidence="3">
    <location>
        <position position="26"/>
    </location>
</feature>
<dbReference type="Gene3D" id="3.40.50.1000">
    <property type="entry name" value="HAD superfamily/HAD-like"/>
    <property type="match status" value="2"/>
</dbReference>
<evidence type="ECO:0000313" key="7">
    <source>
        <dbReference type="Proteomes" id="UP000276133"/>
    </source>
</evidence>
<evidence type="ECO:0000256" key="5">
    <source>
        <dbReference type="PIRSR" id="PIRSR000915-3"/>
    </source>
</evidence>
<dbReference type="NCBIfam" id="TIGR01452">
    <property type="entry name" value="PGP_euk"/>
    <property type="match status" value="1"/>
</dbReference>
<feature type="active site" description="Proton donor" evidence="3">
    <location>
        <position position="28"/>
    </location>
</feature>
<evidence type="ECO:0000313" key="6">
    <source>
        <dbReference type="EMBL" id="RNA43845.1"/>
    </source>
</evidence>
<dbReference type="InterPro" id="IPR006357">
    <property type="entry name" value="HAD-SF_hydro_IIA"/>
</dbReference>
<dbReference type="Proteomes" id="UP000276133">
    <property type="component" value="Unassembled WGS sequence"/>
</dbReference>
<evidence type="ECO:0000256" key="1">
    <source>
        <dbReference type="ARBA" id="ARBA00022801"/>
    </source>
</evidence>
<feature type="binding site" evidence="5">
    <location>
        <position position="246"/>
    </location>
    <ligand>
        <name>Mg(2+)</name>
        <dbReference type="ChEBI" id="CHEBI:18420"/>
    </ligand>
</feature>
<dbReference type="Pfam" id="PF13242">
    <property type="entry name" value="Hydrolase_like"/>
    <property type="match status" value="1"/>
</dbReference>
<dbReference type="EMBL" id="REGN01000173">
    <property type="protein sequence ID" value="RNA43845.1"/>
    <property type="molecule type" value="Genomic_DNA"/>
</dbReference>
<evidence type="ECO:0000256" key="3">
    <source>
        <dbReference type="PIRSR" id="PIRSR000915-1"/>
    </source>
</evidence>
<name>A0A3M7T777_BRAPC</name>
<comment type="caution">
    <text evidence="6">The sequence shown here is derived from an EMBL/GenBank/DDBJ whole genome shotgun (WGS) entry which is preliminary data.</text>
</comment>
<keyword evidence="1 2" id="KW-0378">Hydrolase</keyword>
<evidence type="ECO:0000256" key="4">
    <source>
        <dbReference type="PIRSR" id="PIRSR000915-2"/>
    </source>
</evidence>
<feature type="binding site" evidence="5">
    <location>
        <position position="26"/>
    </location>
    <ligand>
        <name>Mg(2+)</name>
        <dbReference type="ChEBI" id="CHEBI:18420"/>
    </ligand>
</feature>
<dbReference type="PIRSF" id="PIRSF000915">
    <property type="entry name" value="PGP-type_phosphatase"/>
    <property type="match status" value="1"/>
</dbReference>
<proteinExistence type="inferred from homology"/>
<reference evidence="6 7" key="1">
    <citation type="journal article" date="2018" name="Sci. Rep.">
        <title>Genomic signatures of local adaptation to the degree of environmental predictability in rotifers.</title>
        <authorList>
            <person name="Franch-Gras L."/>
            <person name="Hahn C."/>
            <person name="Garcia-Roger E.M."/>
            <person name="Carmona M.J."/>
            <person name="Serra M."/>
            <person name="Gomez A."/>
        </authorList>
    </citation>
    <scope>NUCLEOTIDE SEQUENCE [LARGE SCALE GENOMIC DNA]</scope>
    <source>
        <strain evidence="6">HYR1</strain>
    </source>
</reference>
<comment type="cofactor">
    <cofactor evidence="5">
        <name>Mg(2+)</name>
        <dbReference type="ChEBI" id="CHEBI:18420"/>
    </cofactor>
    <text evidence="5">Divalent metal ions. Mg(2+) is the most effective.</text>
</comment>
<evidence type="ECO:0000256" key="2">
    <source>
        <dbReference type="PIRNR" id="PIRNR000915"/>
    </source>
</evidence>
<keyword evidence="7" id="KW-1185">Reference proteome</keyword>
<dbReference type="NCBIfam" id="TIGR01460">
    <property type="entry name" value="HAD-SF-IIA"/>
    <property type="match status" value="1"/>
</dbReference>
<dbReference type="SUPFAM" id="SSF56784">
    <property type="entry name" value="HAD-like"/>
    <property type="match status" value="1"/>
</dbReference>
<dbReference type="Pfam" id="PF13344">
    <property type="entry name" value="Hydrolase_6"/>
    <property type="match status" value="1"/>
</dbReference>
<dbReference type="PANTHER" id="PTHR19288:SF93">
    <property type="entry name" value="FI11325P-RELATED"/>
    <property type="match status" value="1"/>
</dbReference>
<dbReference type="InterPro" id="IPR036412">
    <property type="entry name" value="HAD-like_sf"/>
</dbReference>
<keyword evidence="5" id="KW-0460">Magnesium</keyword>
<dbReference type="InterPro" id="IPR006349">
    <property type="entry name" value="PGP_euk"/>
</dbReference>
<dbReference type="InterPro" id="IPR023214">
    <property type="entry name" value="HAD_sf"/>
</dbReference>
<comment type="similarity">
    <text evidence="2">Belongs to the HAD-like hydrolase superfamily.</text>
</comment>
<dbReference type="GO" id="GO:0005737">
    <property type="term" value="C:cytoplasm"/>
    <property type="evidence" value="ECO:0007669"/>
    <property type="project" value="TreeGrafter"/>
</dbReference>
<dbReference type="PANTHER" id="PTHR19288">
    <property type="entry name" value="4-NITROPHENYLPHOSPHATASE-RELATED"/>
    <property type="match status" value="1"/>
</dbReference>
<organism evidence="6 7">
    <name type="scientific">Brachionus plicatilis</name>
    <name type="common">Marine rotifer</name>
    <name type="synonym">Brachionus muelleri</name>
    <dbReference type="NCBI Taxonomy" id="10195"/>
    <lineage>
        <taxon>Eukaryota</taxon>
        <taxon>Metazoa</taxon>
        <taxon>Spiralia</taxon>
        <taxon>Gnathifera</taxon>
        <taxon>Rotifera</taxon>
        <taxon>Eurotatoria</taxon>
        <taxon>Monogononta</taxon>
        <taxon>Pseudotrocha</taxon>
        <taxon>Ploima</taxon>
        <taxon>Brachionidae</taxon>
        <taxon>Brachionus</taxon>
    </lineage>
</organism>
<dbReference type="GO" id="GO:0046872">
    <property type="term" value="F:metal ion binding"/>
    <property type="evidence" value="ECO:0007669"/>
    <property type="project" value="UniProtKB-KW"/>
</dbReference>
<protein>
    <submittedName>
        <fullName evidence="6">Phosphoglycolate phosphatase</fullName>
        <ecNumber evidence="6">3.1.3.41</ecNumber>
    </submittedName>
</protein>
<dbReference type="STRING" id="10195.A0A3M7T777"/>
<feature type="binding site" evidence="5">
    <location>
        <position position="28"/>
    </location>
    <ligand>
        <name>Mg(2+)</name>
        <dbReference type="ChEBI" id="CHEBI:18420"/>
    </ligand>
</feature>